<gene>
    <name evidence="1" type="ORF">PG997_008684</name>
</gene>
<name>A0ABR1WBH2_9PEZI</name>
<dbReference type="GeneID" id="92046059"/>
<evidence type="ECO:0000313" key="2">
    <source>
        <dbReference type="Proteomes" id="UP001433268"/>
    </source>
</evidence>
<comment type="caution">
    <text evidence="1">The sequence shown here is derived from an EMBL/GenBank/DDBJ whole genome shotgun (WGS) entry which is preliminary data.</text>
</comment>
<reference evidence="1 2" key="1">
    <citation type="submission" date="2023-01" db="EMBL/GenBank/DDBJ databases">
        <title>Analysis of 21 Apiospora genomes using comparative genomics revels a genus with tremendous synthesis potential of carbohydrate active enzymes and secondary metabolites.</title>
        <authorList>
            <person name="Sorensen T."/>
        </authorList>
    </citation>
    <scope>NUCLEOTIDE SEQUENCE [LARGE SCALE GENOMIC DNA]</scope>
    <source>
        <strain evidence="1 2">CBS 114990</strain>
    </source>
</reference>
<accession>A0ABR1WBH2</accession>
<proteinExistence type="predicted"/>
<keyword evidence="2" id="KW-1185">Reference proteome</keyword>
<sequence length="97" mass="10882">MHEAAVGLALPNCIHDEAYDVHQFFARQALDVAVYQRLRADAEAGLYPVVRQSDCQHDALVEEDQVVAEDEAPDEDQAPDEEQVQMAHCKVSIKIKH</sequence>
<evidence type="ECO:0000313" key="1">
    <source>
        <dbReference type="EMBL" id="KAK8080866.1"/>
    </source>
</evidence>
<dbReference type="EMBL" id="JAQQWN010000006">
    <property type="protein sequence ID" value="KAK8080866.1"/>
    <property type="molecule type" value="Genomic_DNA"/>
</dbReference>
<dbReference type="Proteomes" id="UP001433268">
    <property type="component" value="Unassembled WGS sequence"/>
</dbReference>
<dbReference type="RefSeq" id="XP_066668341.1">
    <property type="nucleotide sequence ID" value="XM_066812999.1"/>
</dbReference>
<organism evidence="1 2">
    <name type="scientific">Apiospora hydei</name>
    <dbReference type="NCBI Taxonomy" id="1337664"/>
    <lineage>
        <taxon>Eukaryota</taxon>
        <taxon>Fungi</taxon>
        <taxon>Dikarya</taxon>
        <taxon>Ascomycota</taxon>
        <taxon>Pezizomycotina</taxon>
        <taxon>Sordariomycetes</taxon>
        <taxon>Xylariomycetidae</taxon>
        <taxon>Amphisphaeriales</taxon>
        <taxon>Apiosporaceae</taxon>
        <taxon>Apiospora</taxon>
    </lineage>
</organism>
<protein>
    <submittedName>
        <fullName evidence="1">Uncharacterized protein</fullName>
    </submittedName>
</protein>